<dbReference type="RefSeq" id="WP_011122263.1">
    <property type="nucleotide sequence ID" value="NC_005027.1"/>
</dbReference>
<dbReference type="Pfam" id="PF07617">
    <property type="entry name" value="DUF1579"/>
    <property type="match status" value="1"/>
</dbReference>
<dbReference type="EnsemblBacteria" id="CAD76218">
    <property type="protein sequence ID" value="CAD76218"/>
    <property type="gene ID" value="RB9356"/>
</dbReference>
<sequence>MGQEMVSEGTEENKMLGQVWLVSSFKGEFGGEVFEGRGHVGYDPASKQYVGSWIDSMTPVATQMKGTYDPKTKAMTLQTKGVDMQGKPSTGTMTTVYQGTDKRTTTMHSMIDGKKVKVMEIVYQRAAGK</sequence>
<evidence type="ECO:0000313" key="1">
    <source>
        <dbReference type="EMBL" id="CAD76218.1"/>
    </source>
</evidence>
<dbReference type="EMBL" id="BX294149">
    <property type="protein sequence ID" value="CAD76218.1"/>
    <property type="molecule type" value="Genomic_DNA"/>
</dbReference>
<keyword evidence="2" id="KW-1185">Reference proteome</keyword>
<dbReference type="STRING" id="243090.RB9356"/>
<dbReference type="KEGG" id="rba:RB9356"/>
<dbReference type="Proteomes" id="UP000001025">
    <property type="component" value="Chromosome"/>
</dbReference>
<protein>
    <recommendedName>
        <fullName evidence="3">DUF1579 domain-containing protein</fullName>
    </recommendedName>
</protein>
<proteinExistence type="predicted"/>
<evidence type="ECO:0000313" key="2">
    <source>
        <dbReference type="Proteomes" id="UP000001025"/>
    </source>
</evidence>
<evidence type="ECO:0008006" key="3">
    <source>
        <dbReference type="Google" id="ProtNLM"/>
    </source>
</evidence>
<dbReference type="HOGENOM" id="CLU_1947121_0_0_0"/>
<dbReference type="InterPro" id="IPR011473">
    <property type="entry name" value="DUF1579"/>
</dbReference>
<organism evidence="1 2">
    <name type="scientific">Rhodopirellula baltica (strain DSM 10527 / NCIMB 13988 / SH1)</name>
    <dbReference type="NCBI Taxonomy" id="243090"/>
    <lineage>
        <taxon>Bacteria</taxon>
        <taxon>Pseudomonadati</taxon>
        <taxon>Planctomycetota</taxon>
        <taxon>Planctomycetia</taxon>
        <taxon>Pirellulales</taxon>
        <taxon>Pirellulaceae</taxon>
        <taxon>Rhodopirellula</taxon>
    </lineage>
</organism>
<gene>
    <name evidence="1" type="ordered locus">RB9356</name>
</gene>
<name>Q7ULQ1_RHOBA</name>
<reference evidence="1 2" key="1">
    <citation type="journal article" date="2003" name="Proc. Natl. Acad. Sci. U.S.A.">
        <title>Complete genome sequence of the marine planctomycete Pirellula sp. strain 1.</title>
        <authorList>
            <person name="Gloeckner F.O."/>
            <person name="Kube M."/>
            <person name="Bauer M."/>
            <person name="Teeling H."/>
            <person name="Lombardot T."/>
            <person name="Ludwig W."/>
            <person name="Gade D."/>
            <person name="Beck A."/>
            <person name="Borzym K."/>
            <person name="Heitmann K."/>
            <person name="Rabus R."/>
            <person name="Schlesner H."/>
            <person name="Amann R."/>
            <person name="Reinhardt R."/>
        </authorList>
    </citation>
    <scope>NUCLEOTIDE SEQUENCE [LARGE SCALE GENOMIC DNA]</scope>
    <source>
        <strain evidence="2">DSM 10527 / NCIMB 13988 / SH1</strain>
    </source>
</reference>
<dbReference type="InParanoid" id="Q7ULQ1"/>
<dbReference type="OrthoDB" id="272914at2"/>
<dbReference type="PATRIC" id="fig|243090.15.peg.4483"/>
<accession>Q7ULQ1</accession>
<dbReference type="AlphaFoldDB" id="Q7ULQ1"/>
<dbReference type="eggNOG" id="ENOG5030TS7">
    <property type="taxonomic scope" value="Bacteria"/>
</dbReference>